<protein>
    <submittedName>
        <fullName evidence="1">Uncharacterized protein</fullName>
    </submittedName>
</protein>
<proteinExistence type="predicted"/>
<reference evidence="1" key="1">
    <citation type="journal article" date="2014" name="Front. Microbiol.">
        <title>High frequency of phylogenetically diverse reductive dehalogenase-homologous genes in deep subseafloor sedimentary metagenomes.</title>
        <authorList>
            <person name="Kawai M."/>
            <person name="Futagami T."/>
            <person name="Toyoda A."/>
            <person name="Takaki Y."/>
            <person name="Nishi S."/>
            <person name="Hori S."/>
            <person name="Arai W."/>
            <person name="Tsubouchi T."/>
            <person name="Morono Y."/>
            <person name="Uchiyama I."/>
            <person name="Ito T."/>
            <person name="Fujiyama A."/>
            <person name="Inagaki F."/>
            <person name="Takami H."/>
        </authorList>
    </citation>
    <scope>NUCLEOTIDE SEQUENCE</scope>
    <source>
        <strain evidence="1">Expedition CK06-06</strain>
    </source>
</reference>
<sequence length="87" mass="9455">MRQLLGDIVLVEGYNELNVQMTPIPPPVAWANITLSVVDADTKAHLSGVELRIDHENGAWARNLNFSSPQSYDGELCGFTAGTITIT</sequence>
<feature type="non-terminal residue" evidence="1">
    <location>
        <position position="87"/>
    </location>
</feature>
<dbReference type="EMBL" id="BARW01006883">
    <property type="protein sequence ID" value="GAI81998.1"/>
    <property type="molecule type" value="Genomic_DNA"/>
</dbReference>
<organism evidence="1">
    <name type="scientific">marine sediment metagenome</name>
    <dbReference type="NCBI Taxonomy" id="412755"/>
    <lineage>
        <taxon>unclassified sequences</taxon>
        <taxon>metagenomes</taxon>
        <taxon>ecological metagenomes</taxon>
    </lineage>
</organism>
<accession>X1RMZ4</accession>
<dbReference type="AlphaFoldDB" id="X1RMZ4"/>
<evidence type="ECO:0000313" key="1">
    <source>
        <dbReference type="EMBL" id="GAI81998.1"/>
    </source>
</evidence>
<name>X1RMZ4_9ZZZZ</name>
<gene>
    <name evidence="1" type="ORF">S12H4_14431</name>
</gene>
<comment type="caution">
    <text evidence="1">The sequence shown here is derived from an EMBL/GenBank/DDBJ whole genome shotgun (WGS) entry which is preliminary data.</text>
</comment>